<feature type="chain" id="PRO_5020224065" description="FAD-binding PCMH-type domain-containing protein" evidence="3">
    <location>
        <begin position="21"/>
        <end position="595"/>
    </location>
</feature>
<dbReference type="GO" id="GO:0071949">
    <property type="term" value="F:FAD binding"/>
    <property type="evidence" value="ECO:0007669"/>
    <property type="project" value="InterPro"/>
</dbReference>
<comment type="similarity">
    <text evidence="1">Belongs to the oxygen-dependent FAD-linked oxidoreductase family.</text>
</comment>
<gene>
    <name evidence="5" type="ORF">EW146_g6785</name>
</gene>
<dbReference type="GO" id="GO:0016491">
    <property type="term" value="F:oxidoreductase activity"/>
    <property type="evidence" value="ECO:0007669"/>
    <property type="project" value="UniProtKB-KW"/>
</dbReference>
<dbReference type="PROSITE" id="PS51387">
    <property type="entry name" value="FAD_PCMH"/>
    <property type="match status" value="1"/>
</dbReference>
<dbReference type="Proteomes" id="UP000310158">
    <property type="component" value="Unassembled WGS sequence"/>
</dbReference>
<dbReference type="PANTHER" id="PTHR13878:SF91">
    <property type="entry name" value="FAD BINDING DOMAIN PROTEIN (AFU_ORTHOLOGUE AFUA_6G12070)-RELATED"/>
    <property type="match status" value="1"/>
</dbReference>
<proteinExistence type="inferred from homology"/>
<feature type="signal peptide" evidence="3">
    <location>
        <begin position="1"/>
        <end position="20"/>
    </location>
</feature>
<dbReference type="Pfam" id="PF01565">
    <property type="entry name" value="FAD_binding_4"/>
    <property type="match status" value="1"/>
</dbReference>
<evidence type="ECO:0000256" key="3">
    <source>
        <dbReference type="SAM" id="SignalP"/>
    </source>
</evidence>
<accession>A0A4S4LMS4</accession>
<dbReference type="SUPFAM" id="SSF56176">
    <property type="entry name" value="FAD-binding/transporter-associated domain-like"/>
    <property type="match status" value="1"/>
</dbReference>
<dbReference type="InterPro" id="IPR016169">
    <property type="entry name" value="FAD-bd_PCMH_sub2"/>
</dbReference>
<dbReference type="EMBL" id="SGPL01000354">
    <property type="protein sequence ID" value="THH13439.1"/>
    <property type="molecule type" value="Genomic_DNA"/>
</dbReference>
<dbReference type="InterPro" id="IPR006094">
    <property type="entry name" value="Oxid_FAD_bind_N"/>
</dbReference>
<dbReference type="PANTHER" id="PTHR13878">
    <property type="entry name" value="GULONOLACTONE OXIDASE"/>
    <property type="match status" value="1"/>
</dbReference>
<comment type="caution">
    <text evidence="5">The sequence shown here is derived from an EMBL/GenBank/DDBJ whole genome shotgun (WGS) entry which is preliminary data.</text>
</comment>
<feature type="domain" description="FAD-binding PCMH-type" evidence="4">
    <location>
        <begin position="146"/>
        <end position="327"/>
    </location>
</feature>
<keyword evidence="3" id="KW-0732">Signal</keyword>
<evidence type="ECO:0000256" key="1">
    <source>
        <dbReference type="ARBA" id="ARBA00005466"/>
    </source>
</evidence>
<organism evidence="5 6">
    <name type="scientific">Bondarzewia mesenterica</name>
    <dbReference type="NCBI Taxonomy" id="1095465"/>
    <lineage>
        <taxon>Eukaryota</taxon>
        <taxon>Fungi</taxon>
        <taxon>Dikarya</taxon>
        <taxon>Basidiomycota</taxon>
        <taxon>Agaricomycotina</taxon>
        <taxon>Agaricomycetes</taxon>
        <taxon>Russulales</taxon>
        <taxon>Bondarzewiaceae</taxon>
        <taxon>Bondarzewia</taxon>
    </lineage>
</organism>
<reference evidence="5 6" key="1">
    <citation type="submission" date="2019-02" db="EMBL/GenBank/DDBJ databases">
        <title>Genome sequencing of the rare red list fungi Bondarzewia mesenterica.</title>
        <authorList>
            <person name="Buettner E."/>
            <person name="Kellner H."/>
        </authorList>
    </citation>
    <scope>NUCLEOTIDE SEQUENCE [LARGE SCALE GENOMIC DNA]</scope>
    <source>
        <strain evidence="5 6">DSM 108281</strain>
    </source>
</reference>
<keyword evidence="2" id="KW-0560">Oxidoreductase</keyword>
<dbReference type="InterPro" id="IPR016166">
    <property type="entry name" value="FAD-bd_PCMH"/>
</dbReference>
<protein>
    <recommendedName>
        <fullName evidence="4">FAD-binding PCMH-type domain-containing protein</fullName>
    </recommendedName>
</protein>
<evidence type="ECO:0000259" key="4">
    <source>
        <dbReference type="PROSITE" id="PS51387"/>
    </source>
</evidence>
<dbReference type="InterPro" id="IPR050432">
    <property type="entry name" value="FAD-linked_Oxidoreductases_BP"/>
</dbReference>
<name>A0A4S4LMS4_9AGAM</name>
<sequence length="595" mass="63817">MFVTVLSALYVLSLSGQASAAIDSFAALSAITSHQWAQLNSTVGGKLYTAVPFAAPCFSVVNGVNVTVDAAACQAVQVAYTSPTLLVENFAAYMMPQCETCQAKSQKCLLDGTNTSDPLAWENVACQQGSISPYYVSSLSLRAFDLILRSVGKVDIRSVDDVKAVFEFAVKTGIPIAVKNSGHDYKGRSGIQGTLGLWVHNIDTLTRTPEFTPESCSSTYDAITVGAGVGFQTIYEFADSENVTFIGGYHQTIAASGGWVQGGGHSILTPVYGLGVDRVVQFKVVTPDGKYRVANECQNKDLFWALRGGGGGTFGVVLETSFRVEPQFSLIAASIKFTQTSTNAAPWLKLVVNKTLQWGKEGWGGHIGAVNLINVTPLLNLTQAQESLKEVSDYALSQNGTVVIEELPSWYAFFSKYVLAAQAAVGTEIILGTRLILTSLFDTESGQEALYNALVNLLPTANPYIVVGTPYLYNGSSSETSVTPAWYDSIWHLALHQTWQFNTSLSDIKSKYTTVSSITQTFRDITPGSGAYFTHSGVPTTTDYCPLNRNTTPYISSTAGNASALVGRATSCSRATPICEAMRVPHQLNAASIMF</sequence>
<dbReference type="OrthoDB" id="9983560at2759"/>
<evidence type="ECO:0000313" key="6">
    <source>
        <dbReference type="Proteomes" id="UP000310158"/>
    </source>
</evidence>
<keyword evidence="6" id="KW-1185">Reference proteome</keyword>
<evidence type="ECO:0000256" key="2">
    <source>
        <dbReference type="ARBA" id="ARBA00023002"/>
    </source>
</evidence>
<dbReference type="AlphaFoldDB" id="A0A4S4LMS4"/>
<dbReference type="InterPro" id="IPR036318">
    <property type="entry name" value="FAD-bd_PCMH-like_sf"/>
</dbReference>
<dbReference type="Gene3D" id="3.30.465.10">
    <property type="match status" value="1"/>
</dbReference>
<evidence type="ECO:0000313" key="5">
    <source>
        <dbReference type="EMBL" id="THH13439.1"/>
    </source>
</evidence>